<evidence type="ECO:0000256" key="1">
    <source>
        <dbReference type="SAM" id="Phobius"/>
    </source>
</evidence>
<accession>A0A1M6BJU9</accession>
<protein>
    <submittedName>
        <fullName evidence="2">Uncharacterized protein</fullName>
    </submittedName>
</protein>
<evidence type="ECO:0000313" key="3">
    <source>
        <dbReference type="Proteomes" id="UP000322917"/>
    </source>
</evidence>
<keyword evidence="3" id="KW-1185">Reference proteome</keyword>
<reference evidence="2 3" key="1">
    <citation type="submission" date="2016-11" db="EMBL/GenBank/DDBJ databases">
        <authorList>
            <person name="Varghese N."/>
            <person name="Submissions S."/>
        </authorList>
    </citation>
    <scope>NUCLEOTIDE SEQUENCE [LARGE SCALE GENOMIC DNA]</scope>
    <source>
        <strain evidence="2 3">DSM 15287</strain>
    </source>
</reference>
<gene>
    <name evidence="2" type="ORF">SAMN02745170_00430</name>
</gene>
<evidence type="ECO:0000313" key="2">
    <source>
        <dbReference type="EMBL" id="SHI48991.1"/>
    </source>
</evidence>
<feature type="transmembrane region" description="Helical" evidence="1">
    <location>
        <begin position="49"/>
        <end position="74"/>
    </location>
</feature>
<keyword evidence="1" id="KW-0472">Membrane</keyword>
<organism evidence="2 3">
    <name type="scientific">Propionispora hippei DSM 15287</name>
    <dbReference type="NCBI Taxonomy" id="1123003"/>
    <lineage>
        <taxon>Bacteria</taxon>
        <taxon>Bacillati</taxon>
        <taxon>Bacillota</taxon>
        <taxon>Negativicutes</taxon>
        <taxon>Selenomonadales</taxon>
        <taxon>Sporomusaceae</taxon>
        <taxon>Propionispora</taxon>
    </lineage>
</organism>
<dbReference type="AlphaFoldDB" id="A0A1M6BJU9"/>
<feature type="transmembrane region" description="Helical" evidence="1">
    <location>
        <begin position="12"/>
        <end position="37"/>
    </location>
</feature>
<keyword evidence="1" id="KW-0812">Transmembrane</keyword>
<proteinExistence type="predicted"/>
<sequence length="102" mass="10592">MSDYNHMLTRVACFPVFYLFFAAGTIGGGLLGLGLGIANYETVGLLGGAFIGLFIGLFLGLSALVLAVIFNLLAPCLGGIPVSLAPLPSKQERSGHTHPDDI</sequence>
<keyword evidence="1" id="KW-1133">Transmembrane helix</keyword>
<dbReference type="EMBL" id="FQZD01000005">
    <property type="protein sequence ID" value="SHI48991.1"/>
    <property type="molecule type" value="Genomic_DNA"/>
</dbReference>
<dbReference type="Proteomes" id="UP000322917">
    <property type="component" value="Unassembled WGS sequence"/>
</dbReference>
<dbReference type="RefSeq" id="WP_149733330.1">
    <property type="nucleotide sequence ID" value="NZ_FQZD01000005.1"/>
</dbReference>
<name>A0A1M6BJU9_9FIRM</name>
<dbReference type="OrthoDB" id="1683794at2"/>